<evidence type="ECO:0000313" key="10">
    <source>
        <dbReference type="EMBL" id="EKE26083.1"/>
    </source>
</evidence>
<evidence type="ECO:0000256" key="1">
    <source>
        <dbReference type="ARBA" id="ARBA00004651"/>
    </source>
</evidence>
<dbReference type="PANTHER" id="PTHR43394:SF1">
    <property type="entry name" value="ATP-BINDING CASSETTE SUB-FAMILY B MEMBER 10, MITOCHONDRIAL"/>
    <property type="match status" value="1"/>
</dbReference>
<dbReference type="EMBL" id="AMFJ01000957">
    <property type="protein sequence ID" value="EKE26083.1"/>
    <property type="molecule type" value="Genomic_DNA"/>
</dbReference>
<dbReference type="FunFam" id="3.40.50.300:FF:000218">
    <property type="entry name" value="Multidrug ABC transporter ATP-binding protein"/>
    <property type="match status" value="1"/>
</dbReference>
<dbReference type="GO" id="GO:0015421">
    <property type="term" value="F:ABC-type oligopeptide transporter activity"/>
    <property type="evidence" value="ECO:0007669"/>
    <property type="project" value="TreeGrafter"/>
</dbReference>
<comment type="subcellular location">
    <subcellularLocation>
        <location evidence="1">Cell membrane</location>
        <topology evidence="1">Multi-pass membrane protein</topology>
    </subcellularLocation>
</comment>
<protein>
    <submittedName>
        <fullName evidence="10">Uncharacterized protein</fullName>
    </submittedName>
</protein>
<proteinExistence type="predicted"/>
<dbReference type="GO" id="GO:0005886">
    <property type="term" value="C:plasma membrane"/>
    <property type="evidence" value="ECO:0007669"/>
    <property type="project" value="UniProtKB-SubCell"/>
</dbReference>
<dbReference type="SMART" id="SM00382">
    <property type="entry name" value="AAA"/>
    <property type="match status" value="1"/>
</dbReference>
<dbReference type="CDD" id="cd07346">
    <property type="entry name" value="ABC_6TM_exporters"/>
    <property type="match status" value="1"/>
</dbReference>
<feature type="domain" description="ABC transmembrane type-1" evidence="9">
    <location>
        <begin position="35"/>
        <end position="325"/>
    </location>
</feature>
<dbReference type="PANTHER" id="PTHR43394">
    <property type="entry name" value="ATP-DEPENDENT PERMEASE MDL1, MITOCHONDRIAL"/>
    <property type="match status" value="1"/>
</dbReference>
<dbReference type="Gene3D" id="3.40.50.300">
    <property type="entry name" value="P-loop containing nucleotide triphosphate hydrolases"/>
    <property type="match status" value="1"/>
</dbReference>
<dbReference type="PROSITE" id="PS50893">
    <property type="entry name" value="ABC_TRANSPORTER_2"/>
    <property type="match status" value="1"/>
</dbReference>
<dbReference type="InterPro" id="IPR003439">
    <property type="entry name" value="ABC_transporter-like_ATP-bd"/>
</dbReference>
<evidence type="ECO:0000256" key="6">
    <source>
        <dbReference type="ARBA" id="ARBA00023136"/>
    </source>
</evidence>
<evidence type="ECO:0000259" key="8">
    <source>
        <dbReference type="PROSITE" id="PS50893"/>
    </source>
</evidence>
<dbReference type="PROSITE" id="PS50929">
    <property type="entry name" value="ABC_TM1F"/>
    <property type="match status" value="1"/>
</dbReference>
<keyword evidence="5 7" id="KW-1133">Transmembrane helix</keyword>
<evidence type="ECO:0000256" key="5">
    <source>
        <dbReference type="ARBA" id="ARBA00022989"/>
    </source>
</evidence>
<evidence type="ECO:0000259" key="9">
    <source>
        <dbReference type="PROSITE" id="PS50929"/>
    </source>
</evidence>
<dbReference type="Pfam" id="PF00664">
    <property type="entry name" value="ABC_membrane"/>
    <property type="match status" value="1"/>
</dbReference>
<dbReference type="InterPro" id="IPR039421">
    <property type="entry name" value="Type_1_exporter"/>
</dbReference>
<evidence type="ECO:0000256" key="2">
    <source>
        <dbReference type="ARBA" id="ARBA00022692"/>
    </source>
</evidence>
<dbReference type="InterPro" id="IPR036640">
    <property type="entry name" value="ABC1_TM_sf"/>
</dbReference>
<feature type="transmembrane region" description="Helical" evidence="7">
    <location>
        <begin position="34"/>
        <end position="58"/>
    </location>
</feature>
<evidence type="ECO:0000256" key="7">
    <source>
        <dbReference type="SAM" id="Phobius"/>
    </source>
</evidence>
<gene>
    <name evidence="10" type="ORF">ACD_4C00441G0001</name>
</gene>
<dbReference type="GO" id="GO:0005524">
    <property type="term" value="F:ATP binding"/>
    <property type="evidence" value="ECO:0007669"/>
    <property type="project" value="UniProtKB-KW"/>
</dbReference>
<keyword evidence="6 7" id="KW-0472">Membrane</keyword>
<feature type="transmembrane region" description="Helical" evidence="7">
    <location>
        <begin position="153"/>
        <end position="177"/>
    </location>
</feature>
<dbReference type="InterPro" id="IPR011527">
    <property type="entry name" value="ABC1_TM_dom"/>
</dbReference>
<keyword evidence="3" id="KW-0547">Nucleotide-binding</keyword>
<dbReference type="InterPro" id="IPR027417">
    <property type="entry name" value="P-loop_NTPase"/>
</dbReference>
<dbReference type="SUPFAM" id="SSF90123">
    <property type="entry name" value="ABC transporter transmembrane region"/>
    <property type="match status" value="1"/>
</dbReference>
<dbReference type="InterPro" id="IPR003593">
    <property type="entry name" value="AAA+_ATPase"/>
</dbReference>
<feature type="domain" description="ABC transporter" evidence="8">
    <location>
        <begin position="357"/>
        <end position="592"/>
    </location>
</feature>
<feature type="transmembrane region" description="Helical" evidence="7">
    <location>
        <begin position="79"/>
        <end position="100"/>
    </location>
</feature>
<name>K2FT83_9BACT</name>
<feature type="transmembrane region" description="Helical" evidence="7">
    <location>
        <begin position="184"/>
        <end position="205"/>
    </location>
</feature>
<dbReference type="Gene3D" id="1.20.1560.10">
    <property type="entry name" value="ABC transporter type 1, transmembrane domain"/>
    <property type="match status" value="1"/>
</dbReference>
<keyword evidence="2 7" id="KW-0812">Transmembrane</keyword>
<dbReference type="AlphaFoldDB" id="K2FT83"/>
<keyword evidence="4" id="KW-0067">ATP-binding</keyword>
<reference evidence="10" key="1">
    <citation type="journal article" date="2012" name="Science">
        <title>Fermentation, hydrogen, and sulfur metabolism in multiple uncultivated bacterial phyla.</title>
        <authorList>
            <person name="Wrighton K.C."/>
            <person name="Thomas B.C."/>
            <person name="Sharon I."/>
            <person name="Miller C.S."/>
            <person name="Castelle C.J."/>
            <person name="VerBerkmoes N.C."/>
            <person name="Wilkins M.J."/>
            <person name="Hettich R.L."/>
            <person name="Lipton M.S."/>
            <person name="Williams K.H."/>
            <person name="Long P.E."/>
            <person name="Banfield J.F."/>
        </authorList>
    </citation>
    <scope>NUCLEOTIDE SEQUENCE [LARGE SCALE GENOMIC DNA]</scope>
</reference>
<organism evidence="10">
    <name type="scientific">uncultured bacterium</name>
    <name type="common">gcode 4</name>
    <dbReference type="NCBI Taxonomy" id="1234023"/>
    <lineage>
        <taxon>Bacteria</taxon>
        <taxon>environmental samples</taxon>
    </lineage>
</organism>
<comment type="caution">
    <text evidence="10">The sequence shown here is derived from an EMBL/GenBank/DDBJ whole genome shotgun (WGS) entry which is preliminary data.</text>
</comment>
<dbReference type="Pfam" id="PF00005">
    <property type="entry name" value="ABC_tran"/>
    <property type="match status" value="1"/>
</dbReference>
<evidence type="ECO:0000256" key="3">
    <source>
        <dbReference type="ARBA" id="ARBA00022741"/>
    </source>
</evidence>
<dbReference type="SUPFAM" id="SSF52540">
    <property type="entry name" value="P-loop containing nucleoside triphosphate hydrolases"/>
    <property type="match status" value="1"/>
</dbReference>
<dbReference type="GO" id="GO:0016887">
    <property type="term" value="F:ATP hydrolysis activity"/>
    <property type="evidence" value="ECO:0007669"/>
    <property type="project" value="InterPro"/>
</dbReference>
<accession>K2FT83</accession>
<evidence type="ECO:0000256" key="4">
    <source>
        <dbReference type="ARBA" id="ARBA00022840"/>
    </source>
</evidence>
<sequence>MSKDFRKENEEKIIPKWELIKDVYKNYFNVRKNFWWLFLLLLLNIVFIISEPYFYKLFIDNIEKFASDKISYDNIKGEFIFLAIAWTIISIAGVIAKWIYELFSNRMMEADWKDYVLKLWENFIFLPYSEFINTNPWKQQSIFDKWTMALWNVAYTFLISILPQVLIFLSLFIFWFYINWKMTLVSLIFVPLSIYISLKIWNIAFNMQKANNENWNKSYQRFNDALNNISIIKVFSKEKQENEILDSYFSDTIDKQVDTNLFWTLLDALLQWIQVFWRISVMIFWVFFVVKWHLTIWELLVFVFISWRIIGPINSLLNSFQSIIRELANYHKSKLVIDTPKEKNDWTIKFDGLKNDIVLKNVSFNYEKSDREIIKNLNLQIKKWQKVALVGHTWSWKTTISNLITKFYDVISWEVLIDSIDIKDIELTSYRSRIAAVFQDTTVFNDTILNNLKYIKMDASLDEIREACKKAEILDFIEKLEKWFDTEVWEKWLKLSGWERQRIAIARAILRDPDILILDEPTSALDSKTESIIQKSLNNLMRWRTSIIIAHRLSTIKNADKIFLLENGELLDSGTHDELYESSKAYKEMVDYQKNGFLEE</sequence>